<evidence type="ECO:0000313" key="13">
    <source>
        <dbReference type="Proteomes" id="UP000887540"/>
    </source>
</evidence>
<evidence type="ECO:0000256" key="10">
    <source>
        <dbReference type="PIRSR" id="PIRSR000862-1"/>
    </source>
</evidence>
<dbReference type="InterPro" id="IPR006693">
    <property type="entry name" value="AB_hydrolase_lipase"/>
</dbReference>
<dbReference type="InterPro" id="IPR029058">
    <property type="entry name" value="AB_hydrolase_fold"/>
</dbReference>
<dbReference type="SUPFAM" id="SSF53474">
    <property type="entry name" value="alpha/beta-Hydrolases"/>
    <property type="match status" value="1"/>
</dbReference>
<dbReference type="PANTHER" id="PTHR11005">
    <property type="entry name" value="LYSOSOMAL ACID LIPASE-RELATED"/>
    <property type="match status" value="1"/>
</dbReference>
<evidence type="ECO:0000256" key="4">
    <source>
        <dbReference type="ARBA" id="ARBA00022801"/>
    </source>
</evidence>
<proteinExistence type="inferred from homology"/>
<sequence>MLKLFSTILVLLAISKSFGNDPEEYMDVPQIIEYWGYPAETVEAVTADGYILDLHRIPWNKEGNDGKKKPVVFLQHGLECSSSNWVTNLPNESAAFIFSDAGFDVWMGNMRGNTYGKNHVTLDPNSHEFWQFSWDDMVKYDLDALINTVLNATGQPYLYYVGHSQGTLTMFSKLSVDANFHSKIKQFHALAPVGTVKYIKGLLEYIAKFFYSEFDILFDILGAGEFTPNNWVMDLISDYVCGNFIGNPLCDSILFLIAGPESNQFNQTRIQIYLTHTPAGTSTQNIIHWAQMVLSGQVEMYDYQNAKDNQNHYGQAKPPLYDFTKINGDIYLYWSPPDWLATEKDIEEFLLPTLNPNIIKGNNKLEDFNHLDFIWGLRAPSEVYEPIIDVIKADLGAQAQQASIKKSDQKH</sequence>
<dbReference type="WBParaSite" id="ACRNAN_scaffold785.g26409.t1">
    <property type="protein sequence ID" value="ACRNAN_scaffold785.g26409.t1"/>
    <property type="gene ID" value="ACRNAN_scaffold785.g26409"/>
</dbReference>
<dbReference type="InterPro" id="IPR025483">
    <property type="entry name" value="Lipase_euk"/>
</dbReference>
<keyword evidence="3 11" id="KW-0732">Signal</keyword>
<feature type="domain" description="Partial AB-hydrolase lipase" evidence="12">
    <location>
        <begin position="28"/>
        <end position="89"/>
    </location>
</feature>
<evidence type="ECO:0000256" key="3">
    <source>
        <dbReference type="ARBA" id="ARBA00022729"/>
    </source>
</evidence>
<evidence type="ECO:0000313" key="14">
    <source>
        <dbReference type="WBParaSite" id="ACRNAN_scaffold785.g26409.t1"/>
    </source>
</evidence>
<dbReference type="GO" id="GO:0043202">
    <property type="term" value="C:lysosomal lumen"/>
    <property type="evidence" value="ECO:0007669"/>
    <property type="project" value="UniProtKB-SubCell"/>
</dbReference>
<feature type="active site" description="Charge relay system" evidence="10">
    <location>
        <position position="338"/>
    </location>
</feature>
<dbReference type="GO" id="GO:0016042">
    <property type="term" value="P:lipid catabolic process"/>
    <property type="evidence" value="ECO:0007669"/>
    <property type="project" value="UniProtKB-KW"/>
</dbReference>
<keyword evidence="7" id="KW-0325">Glycoprotein</keyword>
<dbReference type="Pfam" id="PF04083">
    <property type="entry name" value="Abhydro_lipase"/>
    <property type="match status" value="1"/>
</dbReference>
<keyword evidence="13" id="KW-1185">Reference proteome</keyword>
<evidence type="ECO:0000256" key="5">
    <source>
        <dbReference type="ARBA" id="ARBA00022963"/>
    </source>
</evidence>
<comment type="similarity">
    <text evidence="2 9">Belongs to the AB hydrolase superfamily. Lipase family.</text>
</comment>
<feature type="signal peptide" evidence="11">
    <location>
        <begin position="1"/>
        <end position="19"/>
    </location>
</feature>
<organism evidence="13 14">
    <name type="scientific">Acrobeloides nanus</name>
    <dbReference type="NCBI Taxonomy" id="290746"/>
    <lineage>
        <taxon>Eukaryota</taxon>
        <taxon>Metazoa</taxon>
        <taxon>Ecdysozoa</taxon>
        <taxon>Nematoda</taxon>
        <taxon>Chromadorea</taxon>
        <taxon>Rhabditida</taxon>
        <taxon>Tylenchina</taxon>
        <taxon>Cephalobomorpha</taxon>
        <taxon>Cephaloboidea</taxon>
        <taxon>Cephalobidae</taxon>
        <taxon>Acrobeloides</taxon>
    </lineage>
</organism>
<protein>
    <recommendedName>
        <fullName evidence="9">Lipase</fullName>
    </recommendedName>
</protein>
<evidence type="ECO:0000256" key="7">
    <source>
        <dbReference type="ARBA" id="ARBA00023180"/>
    </source>
</evidence>
<keyword evidence="6" id="KW-0443">Lipid metabolism</keyword>
<evidence type="ECO:0000256" key="11">
    <source>
        <dbReference type="SAM" id="SignalP"/>
    </source>
</evidence>
<feature type="active site" description="Nucleophile" evidence="10">
    <location>
        <position position="164"/>
    </location>
</feature>
<dbReference type="FunFam" id="3.40.50.1820:FF:000021">
    <property type="entry name" value="Lipase"/>
    <property type="match status" value="1"/>
</dbReference>
<dbReference type="PIRSF" id="PIRSF000862">
    <property type="entry name" value="Steryl_ester_lip"/>
    <property type="match status" value="1"/>
</dbReference>
<comment type="subcellular location">
    <subcellularLocation>
        <location evidence="1">Lysosome lumen</location>
    </subcellularLocation>
</comment>
<evidence type="ECO:0000256" key="2">
    <source>
        <dbReference type="ARBA" id="ARBA00010701"/>
    </source>
</evidence>
<keyword evidence="4 9" id="KW-0378">Hydrolase</keyword>
<keyword evidence="5 9" id="KW-0442">Lipid degradation</keyword>
<evidence type="ECO:0000256" key="6">
    <source>
        <dbReference type="ARBA" id="ARBA00023098"/>
    </source>
</evidence>
<dbReference type="Proteomes" id="UP000887540">
    <property type="component" value="Unplaced"/>
</dbReference>
<feature type="chain" id="PRO_5037757067" description="Lipase" evidence="11">
    <location>
        <begin position="20"/>
        <end position="411"/>
    </location>
</feature>
<evidence type="ECO:0000256" key="9">
    <source>
        <dbReference type="PIRNR" id="PIRNR000862"/>
    </source>
</evidence>
<accession>A0A914EG39</accession>
<evidence type="ECO:0000259" key="12">
    <source>
        <dbReference type="Pfam" id="PF04083"/>
    </source>
</evidence>
<dbReference type="GO" id="GO:0016788">
    <property type="term" value="F:hydrolase activity, acting on ester bonds"/>
    <property type="evidence" value="ECO:0007669"/>
    <property type="project" value="InterPro"/>
</dbReference>
<feature type="active site" description="Charge relay system" evidence="10">
    <location>
        <position position="370"/>
    </location>
</feature>
<evidence type="ECO:0000256" key="1">
    <source>
        <dbReference type="ARBA" id="ARBA00004227"/>
    </source>
</evidence>
<dbReference type="AlphaFoldDB" id="A0A914EG39"/>
<evidence type="ECO:0000256" key="8">
    <source>
        <dbReference type="ARBA" id="ARBA00023228"/>
    </source>
</evidence>
<name>A0A914EG39_9BILA</name>
<dbReference type="Gene3D" id="3.40.50.1820">
    <property type="entry name" value="alpha/beta hydrolase"/>
    <property type="match status" value="1"/>
</dbReference>
<keyword evidence="8" id="KW-0458">Lysosome</keyword>
<reference evidence="14" key="1">
    <citation type="submission" date="2022-11" db="UniProtKB">
        <authorList>
            <consortium name="WormBaseParasite"/>
        </authorList>
    </citation>
    <scope>IDENTIFICATION</scope>
</reference>